<accession>A0A1H4Q5V5</accession>
<feature type="transmembrane region" description="Helical" evidence="9">
    <location>
        <begin position="30"/>
        <end position="50"/>
    </location>
</feature>
<dbReference type="Gene3D" id="3.60.10.10">
    <property type="entry name" value="Endonuclease/exonuclease/phosphatase"/>
    <property type="match status" value="1"/>
</dbReference>
<organism evidence="11 12">
    <name type="scientific">Maribacter dokdonensis</name>
    <dbReference type="NCBI Taxonomy" id="320912"/>
    <lineage>
        <taxon>Bacteria</taxon>
        <taxon>Pseudomonadati</taxon>
        <taxon>Bacteroidota</taxon>
        <taxon>Flavobacteriia</taxon>
        <taxon>Flavobacteriales</taxon>
        <taxon>Flavobacteriaceae</taxon>
        <taxon>Maribacter</taxon>
    </lineage>
</organism>
<keyword evidence="9" id="KW-0472">Membrane</keyword>
<feature type="domain" description="Endonuclease/exonuclease/phosphatase" evidence="10">
    <location>
        <begin position="121"/>
        <end position="351"/>
    </location>
</feature>
<evidence type="ECO:0000256" key="3">
    <source>
        <dbReference type="ARBA" id="ARBA00022722"/>
    </source>
</evidence>
<dbReference type="EMBL" id="FNTB01000001">
    <property type="protein sequence ID" value="SEC15001.1"/>
    <property type="molecule type" value="Genomic_DNA"/>
</dbReference>
<dbReference type="InterPro" id="IPR051547">
    <property type="entry name" value="TDP2-like"/>
</dbReference>
<dbReference type="CDD" id="cd09084">
    <property type="entry name" value="EEP-2"/>
    <property type="match status" value="1"/>
</dbReference>
<keyword evidence="8" id="KW-0234">DNA repair</keyword>
<keyword evidence="11" id="KW-0255">Endonuclease</keyword>
<dbReference type="SUPFAM" id="SSF56219">
    <property type="entry name" value="DNase I-like"/>
    <property type="match status" value="1"/>
</dbReference>
<feature type="transmembrane region" description="Helical" evidence="9">
    <location>
        <begin position="56"/>
        <end position="79"/>
    </location>
</feature>
<dbReference type="OrthoDB" id="635146at2"/>
<evidence type="ECO:0000256" key="7">
    <source>
        <dbReference type="ARBA" id="ARBA00022842"/>
    </source>
</evidence>
<dbReference type="AlphaFoldDB" id="A0A1H4Q5V5"/>
<keyword evidence="3" id="KW-0540">Nuclease</keyword>
<comment type="cofactor">
    <cofactor evidence="2">
        <name>Mg(2+)</name>
        <dbReference type="ChEBI" id="CHEBI:18420"/>
    </cofactor>
</comment>
<proteinExistence type="predicted"/>
<keyword evidence="9" id="KW-0812">Transmembrane</keyword>
<dbReference type="GO" id="GO:0046872">
    <property type="term" value="F:metal ion binding"/>
    <property type="evidence" value="ECO:0007669"/>
    <property type="project" value="UniProtKB-KW"/>
</dbReference>
<keyword evidence="4" id="KW-0479">Metal-binding</keyword>
<feature type="transmembrane region" description="Helical" evidence="9">
    <location>
        <begin position="86"/>
        <end position="105"/>
    </location>
</feature>
<dbReference type="Pfam" id="PF03372">
    <property type="entry name" value="Exo_endo_phos"/>
    <property type="match status" value="1"/>
</dbReference>
<sequence>MKAYLRLKKISCLKREKKIKMKKLSFFNKIMWFLNVIATLTLFLACIVPYTSIASLAFISLAVPVLVLFNMLFFLYWLIGRKINMLLSLSVLIYGYITLGSFIAFNGRNNEKIEEDTISLLSYNSLGFRSKYHNEWEKITSPDVVQFIEGENPDIIYFQEFEPFYLKDEMLKDYRFKANKFEVKNGESSKNLAIFSKYKIIGNGELDFPNTFNGGVYADIVFKGDTIRFYNLHLESLSIRPNYIKKERSDKLFVRLRDSFDKQERQSNLVKEHIESSPYPVIVGGDFNNTQFSKVYFNIKGNLKDSFLEAGHGYGETIKFWKFPFRIDMILTDPSFKVVSHKNYKINISDHEPIMATIKIP</sequence>
<evidence type="ECO:0000259" key="10">
    <source>
        <dbReference type="Pfam" id="PF03372"/>
    </source>
</evidence>
<evidence type="ECO:0000256" key="6">
    <source>
        <dbReference type="ARBA" id="ARBA00022801"/>
    </source>
</evidence>
<dbReference type="InterPro" id="IPR036691">
    <property type="entry name" value="Endo/exonu/phosph_ase_sf"/>
</dbReference>
<keyword evidence="7" id="KW-0460">Magnesium</keyword>
<evidence type="ECO:0000256" key="5">
    <source>
        <dbReference type="ARBA" id="ARBA00022763"/>
    </source>
</evidence>
<dbReference type="PANTHER" id="PTHR15822:SF4">
    <property type="entry name" value="TYROSYL-DNA PHOSPHODIESTERASE 2"/>
    <property type="match status" value="1"/>
</dbReference>
<dbReference type="Proteomes" id="UP000183038">
    <property type="component" value="Unassembled WGS sequence"/>
</dbReference>
<dbReference type="PANTHER" id="PTHR15822">
    <property type="entry name" value="TRAF AND TNF RECEPTOR-ASSOCIATED PROTEIN"/>
    <property type="match status" value="1"/>
</dbReference>
<evidence type="ECO:0000256" key="4">
    <source>
        <dbReference type="ARBA" id="ARBA00022723"/>
    </source>
</evidence>
<evidence type="ECO:0000256" key="2">
    <source>
        <dbReference type="ARBA" id="ARBA00001946"/>
    </source>
</evidence>
<evidence type="ECO:0000256" key="9">
    <source>
        <dbReference type="SAM" id="Phobius"/>
    </source>
</evidence>
<evidence type="ECO:0000313" key="11">
    <source>
        <dbReference type="EMBL" id="SEC15001.1"/>
    </source>
</evidence>
<evidence type="ECO:0000256" key="1">
    <source>
        <dbReference type="ARBA" id="ARBA00001936"/>
    </source>
</evidence>
<name>A0A1H4Q5V5_9FLAO</name>
<keyword evidence="6 11" id="KW-0378">Hydrolase</keyword>
<gene>
    <name evidence="11" type="ORF">SAMN05192540_2484</name>
</gene>
<keyword evidence="11" id="KW-0269">Exonuclease</keyword>
<evidence type="ECO:0000256" key="8">
    <source>
        <dbReference type="ARBA" id="ARBA00023204"/>
    </source>
</evidence>
<reference evidence="11 12" key="1">
    <citation type="submission" date="2016-10" db="EMBL/GenBank/DDBJ databases">
        <authorList>
            <person name="de Groot N.N."/>
        </authorList>
    </citation>
    <scope>NUCLEOTIDE SEQUENCE [LARGE SCALE GENOMIC DNA]</scope>
    <source>
        <strain evidence="11 12">MAR_2009_71</strain>
    </source>
</reference>
<keyword evidence="5" id="KW-0227">DNA damage</keyword>
<comment type="cofactor">
    <cofactor evidence="1">
        <name>Mn(2+)</name>
        <dbReference type="ChEBI" id="CHEBI:29035"/>
    </cofactor>
</comment>
<dbReference type="GO" id="GO:0004527">
    <property type="term" value="F:exonuclease activity"/>
    <property type="evidence" value="ECO:0007669"/>
    <property type="project" value="UniProtKB-KW"/>
</dbReference>
<keyword evidence="9" id="KW-1133">Transmembrane helix</keyword>
<evidence type="ECO:0000313" key="12">
    <source>
        <dbReference type="Proteomes" id="UP000183038"/>
    </source>
</evidence>
<dbReference type="GO" id="GO:0004519">
    <property type="term" value="F:endonuclease activity"/>
    <property type="evidence" value="ECO:0007669"/>
    <property type="project" value="UniProtKB-KW"/>
</dbReference>
<dbReference type="GO" id="GO:0006281">
    <property type="term" value="P:DNA repair"/>
    <property type="evidence" value="ECO:0007669"/>
    <property type="project" value="UniProtKB-KW"/>
</dbReference>
<dbReference type="InterPro" id="IPR005135">
    <property type="entry name" value="Endo/exonuclease/phosphatase"/>
</dbReference>
<protein>
    <submittedName>
        <fullName evidence="11">Metal-dependent hydrolase, endonuclease/exonuclease/phosphatase family</fullName>
    </submittedName>
</protein>